<dbReference type="EMBL" id="ADAS02000086">
    <property type="protein sequence ID" value="OAV91123.1"/>
    <property type="molecule type" value="Genomic_DNA"/>
</dbReference>
<keyword evidence="3" id="KW-1185">Reference proteome</keyword>
<dbReference type="EnsemblFungi" id="PTTG_04202-t43_1">
    <property type="protein sequence ID" value="PTTG_04202-t43_1-p1"/>
    <property type="gene ID" value="PTTG_04202"/>
</dbReference>
<dbReference type="OrthoDB" id="2506572at2759"/>
<accession>A0A180GGN0</accession>
<gene>
    <name evidence="1" type="ORF">PTTG_04202</name>
</gene>
<reference evidence="2" key="4">
    <citation type="submission" date="2025-05" db="UniProtKB">
        <authorList>
            <consortium name="EnsemblFungi"/>
        </authorList>
    </citation>
    <scope>IDENTIFICATION</scope>
    <source>
        <strain evidence="2">isolate 1-1 / race 1 (BBBD)</strain>
    </source>
</reference>
<proteinExistence type="predicted"/>
<reference evidence="2 3" key="3">
    <citation type="journal article" date="2017" name="G3 (Bethesda)">
        <title>Comparative analysis highlights variable genome content of wheat rusts and divergence of the mating loci.</title>
        <authorList>
            <person name="Cuomo C.A."/>
            <person name="Bakkeren G."/>
            <person name="Khalil H.B."/>
            <person name="Panwar V."/>
            <person name="Joly D."/>
            <person name="Linning R."/>
            <person name="Sakthikumar S."/>
            <person name="Song X."/>
            <person name="Adiconis X."/>
            <person name="Fan L."/>
            <person name="Goldberg J.M."/>
            <person name="Levin J.Z."/>
            <person name="Young S."/>
            <person name="Zeng Q."/>
            <person name="Anikster Y."/>
            <person name="Bruce M."/>
            <person name="Wang M."/>
            <person name="Yin C."/>
            <person name="McCallum B."/>
            <person name="Szabo L.J."/>
            <person name="Hulbert S."/>
            <person name="Chen X."/>
            <person name="Fellers J.P."/>
        </authorList>
    </citation>
    <scope>NUCLEOTIDE SEQUENCE</scope>
    <source>
        <strain evidence="3">Isolate 1-1 / race 1 (BBBD)</strain>
        <strain evidence="2">isolate 1-1 / race 1 (BBBD)</strain>
    </source>
</reference>
<name>A0A180GGN0_PUCT1</name>
<dbReference type="AlphaFoldDB" id="A0A180GGN0"/>
<reference evidence="1" key="1">
    <citation type="submission" date="2009-11" db="EMBL/GenBank/DDBJ databases">
        <authorList>
            <consortium name="The Broad Institute Genome Sequencing Platform"/>
            <person name="Ward D."/>
            <person name="Feldgarden M."/>
            <person name="Earl A."/>
            <person name="Young S.K."/>
            <person name="Zeng Q."/>
            <person name="Koehrsen M."/>
            <person name="Alvarado L."/>
            <person name="Berlin A."/>
            <person name="Bochicchio J."/>
            <person name="Borenstein D."/>
            <person name="Chapman S.B."/>
            <person name="Chen Z."/>
            <person name="Engels R."/>
            <person name="Freedman E."/>
            <person name="Gellesch M."/>
            <person name="Goldberg J."/>
            <person name="Griggs A."/>
            <person name="Gujja S."/>
            <person name="Heilman E."/>
            <person name="Heiman D."/>
            <person name="Hepburn T."/>
            <person name="Howarth C."/>
            <person name="Jen D."/>
            <person name="Larson L."/>
            <person name="Lewis B."/>
            <person name="Mehta T."/>
            <person name="Park D."/>
            <person name="Pearson M."/>
            <person name="Roberts A."/>
            <person name="Saif S."/>
            <person name="Shea T."/>
            <person name="Shenoy N."/>
            <person name="Sisk P."/>
            <person name="Stolte C."/>
            <person name="Sykes S."/>
            <person name="Thomson T."/>
            <person name="Walk T."/>
            <person name="White J."/>
            <person name="Yandava C."/>
            <person name="Izard J."/>
            <person name="Baranova O.V."/>
            <person name="Blanton J.M."/>
            <person name="Tanner A.C."/>
            <person name="Dewhirst F.E."/>
            <person name="Haas B."/>
            <person name="Nusbaum C."/>
            <person name="Birren B."/>
        </authorList>
    </citation>
    <scope>NUCLEOTIDE SEQUENCE [LARGE SCALE GENOMIC DNA]</scope>
    <source>
        <strain evidence="1">1-1 BBBD Race 1</strain>
    </source>
</reference>
<sequence length="164" mass="18796">MELFDNIQCCSETEAFPDKTLKRISLPWRSEDFNTLARQLDVIHIHKTHNTKGQHFIDSFNLEKKRALPTSSTSTAPFCSVPRRLPRNCYAVEYLATLSDVNIKVLDPKPEIDFPKLLSLTKGCLSVDMNLAGLAKAIKTIHSLSLHCRIPIWFLKDQNYHQIM</sequence>
<protein>
    <submittedName>
        <fullName evidence="1 2">Uncharacterized protein</fullName>
    </submittedName>
</protein>
<evidence type="ECO:0000313" key="3">
    <source>
        <dbReference type="Proteomes" id="UP000005240"/>
    </source>
</evidence>
<dbReference type="Proteomes" id="UP000005240">
    <property type="component" value="Unassembled WGS sequence"/>
</dbReference>
<evidence type="ECO:0000313" key="2">
    <source>
        <dbReference type="EnsemblFungi" id="PTTG_04202-t43_1-p1"/>
    </source>
</evidence>
<evidence type="ECO:0000313" key="1">
    <source>
        <dbReference type="EMBL" id="OAV91123.1"/>
    </source>
</evidence>
<dbReference type="VEuPathDB" id="FungiDB:PTTG_04202"/>
<organism evidence="1">
    <name type="scientific">Puccinia triticina (isolate 1-1 / race 1 (BBBD))</name>
    <name type="common">Brown leaf rust fungus</name>
    <dbReference type="NCBI Taxonomy" id="630390"/>
    <lineage>
        <taxon>Eukaryota</taxon>
        <taxon>Fungi</taxon>
        <taxon>Dikarya</taxon>
        <taxon>Basidiomycota</taxon>
        <taxon>Pucciniomycotina</taxon>
        <taxon>Pucciniomycetes</taxon>
        <taxon>Pucciniales</taxon>
        <taxon>Pucciniaceae</taxon>
        <taxon>Puccinia</taxon>
    </lineage>
</organism>
<reference evidence="1" key="2">
    <citation type="submission" date="2016-05" db="EMBL/GenBank/DDBJ databases">
        <title>Comparative analysis highlights variable genome content of wheat rusts and divergence of the mating loci.</title>
        <authorList>
            <person name="Cuomo C.A."/>
            <person name="Bakkeren G."/>
            <person name="Szabo L."/>
            <person name="Khalil H."/>
            <person name="Joly D."/>
            <person name="Goldberg J."/>
            <person name="Young S."/>
            <person name="Zeng Q."/>
            <person name="Fellers J."/>
        </authorList>
    </citation>
    <scope>NUCLEOTIDE SEQUENCE [LARGE SCALE GENOMIC DNA]</scope>
    <source>
        <strain evidence="1">1-1 BBBD Race 1</strain>
    </source>
</reference>